<dbReference type="HAMAP" id="MF_01479">
    <property type="entry name" value="WhiB"/>
    <property type="match status" value="1"/>
</dbReference>
<evidence type="ECO:0000256" key="5">
    <source>
        <dbReference type="ARBA" id="ARBA00023004"/>
    </source>
</evidence>
<organism evidence="13 14">
    <name type="scientific">Georgenia halophila</name>
    <dbReference type="NCBI Taxonomy" id="620889"/>
    <lineage>
        <taxon>Bacteria</taxon>
        <taxon>Bacillati</taxon>
        <taxon>Actinomycetota</taxon>
        <taxon>Actinomycetes</taxon>
        <taxon>Micrococcales</taxon>
        <taxon>Bogoriellaceae</taxon>
        <taxon>Georgenia</taxon>
    </lineage>
</organism>
<dbReference type="RefSeq" id="WP_345217078.1">
    <property type="nucleotide sequence ID" value="NZ_BAABGN010000012.1"/>
</dbReference>
<gene>
    <name evidence="11" type="primary">whiB</name>
    <name evidence="13" type="ORF">GCM10023169_30000</name>
</gene>
<evidence type="ECO:0000256" key="11">
    <source>
        <dbReference type="HAMAP-Rule" id="MF_01479"/>
    </source>
</evidence>
<evidence type="ECO:0000256" key="4">
    <source>
        <dbReference type="ARBA" id="ARBA00022723"/>
    </source>
</evidence>
<evidence type="ECO:0000256" key="3">
    <source>
        <dbReference type="ARBA" id="ARBA00022485"/>
    </source>
</evidence>
<reference evidence="14" key="1">
    <citation type="journal article" date="2019" name="Int. J. Syst. Evol. Microbiol.">
        <title>The Global Catalogue of Microorganisms (GCM) 10K type strain sequencing project: providing services to taxonomists for standard genome sequencing and annotation.</title>
        <authorList>
            <consortium name="The Broad Institute Genomics Platform"/>
            <consortium name="The Broad Institute Genome Sequencing Center for Infectious Disease"/>
            <person name="Wu L."/>
            <person name="Ma J."/>
        </authorList>
    </citation>
    <scope>NUCLEOTIDE SEQUENCE [LARGE SCALE GENOMIC DNA]</scope>
    <source>
        <strain evidence="14">JCM 17810</strain>
    </source>
</reference>
<dbReference type="PANTHER" id="PTHR38839">
    <property type="entry name" value="TRANSCRIPTIONAL REGULATOR WHID-RELATED"/>
    <property type="match status" value="1"/>
</dbReference>
<proteinExistence type="inferred from homology"/>
<dbReference type="PROSITE" id="PS51674">
    <property type="entry name" value="4FE4S_WBL"/>
    <property type="match status" value="1"/>
</dbReference>
<feature type="binding site" evidence="11">
    <location>
        <position position="50"/>
    </location>
    <ligand>
        <name>[4Fe-4S] cluster</name>
        <dbReference type="ChEBI" id="CHEBI:49883"/>
    </ligand>
</feature>
<accession>A0ABP8LFD4</accession>
<keyword evidence="11" id="KW-0963">Cytoplasm</keyword>
<keyword evidence="9 11" id="KW-1015">Disulfide bond</keyword>
<evidence type="ECO:0000256" key="1">
    <source>
        <dbReference type="ARBA" id="ARBA00004496"/>
    </source>
</evidence>
<evidence type="ECO:0000256" key="9">
    <source>
        <dbReference type="ARBA" id="ARBA00023157"/>
    </source>
</evidence>
<dbReference type="Pfam" id="PF02467">
    <property type="entry name" value="Whib"/>
    <property type="match status" value="1"/>
</dbReference>
<feature type="binding site" evidence="11">
    <location>
        <position position="18"/>
    </location>
    <ligand>
        <name>[4Fe-4S] cluster</name>
        <dbReference type="ChEBI" id="CHEBI:49883"/>
    </ligand>
</feature>
<keyword evidence="4 11" id="KW-0479">Metal-binding</keyword>
<comment type="PTM">
    <text evidence="11">Upon Fe-S cluster removal intramolecular disulfide bonds are formed.</text>
</comment>
<feature type="domain" description="4Fe-4S Wbl-type" evidence="12">
    <location>
        <begin position="17"/>
        <end position="74"/>
    </location>
</feature>
<dbReference type="InterPro" id="IPR003482">
    <property type="entry name" value="Whib"/>
</dbReference>
<keyword evidence="5 11" id="KW-0408">Iron</keyword>
<comment type="cofactor">
    <cofactor evidence="11">
        <name>[4Fe-4S] cluster</name>
        <dbReference type="ChEBI" id="CHEBI:49883"/>
    </cofactor>
    <text evidence="11">Binds 1 [4Fe-4S] cluster per subunit. Following nitrosylation of the [4Fe-4S] cluster binds 1 [4Fe-8(NO)] cluster per subunit.</text>
</comment>
<evidence type="ECO:0000313" key="13">
    <source>
        <dbReference type="EMBL" id="GAA4428633.1"/>
    </source>
</evidence>
<keyword evidence="7 11" id="KW-0805">Transcription regulation</keyword>
<evidence type="ECO:0000256" key="10">
    <source>
        <dbReference type="ARBA" id="ARBA00023163"/>
    </source>
</evidence>
<evidence type="ECO:0000259" key="12">
    <source>
        <dbReference type="PROSITE" id="PS51674"/>
    </source>
</evidence>
<dbReference type="EMBL" id="BAABGN010000012">
    <property type="protein sequence ID" value="GAA4428633.1"/>
    <property type="molecule type" value="Genomic_DNA"/>
</dbReference>
<feature type="binding site" evidence="11">
    <location>
        <position position="41"/>
    </location>
    <ligand>
        <name>[4Fe-4S] cluster</name>
        <dbReference type="ChEBI" id="CHEBI:49883"/>
    </ligand>
</feature>
<sequence>MTTYTWQVQRGWQHRAACADQDPDLFFPETKTAQRRAEEICATCPVKPDCLAAGLINDERFGIWAGLTLTERQALVRRMAS</sequence>
<evidence type="ECO:0000256" key="2">
    <source>
        <dbReference type="ARBA" id="ARBA00006597"/>
    </source>
</evidence>
<comment type="function">
    <text evidence="11">Acts as a transcriptional regulator. Probably redox-responsive. The apo- but not holo-form probably binds DNA.</text>
</comment>
<keyword evidence="8 11" id="KW-0238">DNA-binding</keyword>
<comment type="caution">
    <text evidence="13">The sequence shown here is derived from an EMBL/GenBank/DDBJ whole genome shotgun (WGS) entry which is preliminary data.</text>
</comment>
<keyword evidence="14" id="KW-1185">Reference proteome</keyword>
<evidence type="ECO:0000256" key="6">
    <source>
        <dbReference type="ARBA" id="ARBA00023014"/>
    </source>
</evidence>
<evidence type="ECO:0000256" key="8">
    <source>
        <dbReference type="ARBA" id="ARBA00023125"/>
    </source>
</evidence>
<evidence type="ECO:0000313" key="14">
    <source>
        <dbReference type="Proteomes" id="UP001500622"/>
    </source>
</evidence>
<keyword evidence="3 11" id="KW-0004">4Fe-4S</keyword>
<dbReference type="InterPro" id="IPR034768">
    <property type="entry name" value="4FE4S_WBL"/>
</dbReference>
<comment type="similarity">
    <text evidence="2 11">Belongs to the WhiB family.</text>
</comment>
<comment type="subcellular location">
    <subcellularLocation>
        <location evidence="1 11">Cytoplasm</location>
    </subcellularLocation>
</comment>
<keyword evidence="10 11" id="KW-0804">Transcription</keyword>
<feature type="binding site" evidence="11">
    <location>
        <position position="44"/>
    </location>
    <ligand>
        <name>[4Fe-4S] cluster</name>
        <dbReference type="ChEBI" id="CHEBI:49883"/>
    </ligand>
</feature>
<comment type="PTM">
    <text evidence="11">The Fe-S cluster can be nitrosylated by nitric oxide (NO).</text>
</comment>
<dbReference type="Proteomes" id="UP001500622">
    <property type="component" value="Unassembled WGS sequence"/>
</dbReference>
<keyword evidence="6 11" id="KW-0411">Iron-sulfur</keyword>
<protein>
    <recommendedName>
        <fullName evidence="11">Transcriptional regulator WhiB</fullName>
    </recommendedName>
</protein>
<name>A0ABP8LFD4_9MICO</name>
<evidence type="ECO:0000256" key="7">
    <source>
        <dbReference type="ARBA" id="ARBA00023015"/>
    </source>
</evidence>